<keyword evidence="10" id="KW-1185">Reference proteome</keyword>
<dbReference type="STRING" id="762903.Pedsa_1787"/>
<evidence type="ECO:0000256" key="3">
    <source>
        <dbReference type="ARBA" id="ARBA00009120"/>
    </source>
</evidence>
<dbReference type="InterPro" id="IPR036259">
    <property type="entry name" value="MFS_trans_sf"/>
</dbReference>
<name>F0S881_PSESL</name>
<keyword evidence="6 8" id="KW-1133">Transmembrane helix</keyword>
<evidence type="ECO:0000313" key="9">
    <source>
        <dbReference type="EMBL" id="ADY52343.1"/>
    </source>
</evidence>
<feature type="transmembrane region" description="Helical" evidence="8">
    <location>
        <begin position="199"/>
        <end position="218"/>
    </location>
</feature>
<keyword evidence="4" id="KW-1003">Cell membrane</keyword>
<evidence type="ECO:0000256" key="6">
    <source>
        <dbReference type="ARBA" id="ARBA00022989"/>
    </source>
</evidence>
<dbReference type="Gene3D" id="1.20.1250.20">
    <property type="entry name" value="MFS general substrate transporter like domains"/>
    <property type="match status" value="2"/>
</dbReference>
<feature type="transmembrane region" description="Helical" evidence="8">
    <location>
        <begin position="379"/>
        <end position="398"/>
    </location>
</feature>
<dbReference type="KEGG" id="psn:Pedsa_1787"/>
<comment type="similarity">
    <text evidence="3">Belongs to the major facilitator superfamily. FHS transporter (TC 2.A.1.7) family.</text>
</comment>
<reference evidence="9 10" key="1">
    <citation type="journal article" date="2011" name="Stand. Genomic Sci.">
        <title>Complete genome sequence of the gliding, heparinolytic Pedobacter saltans type strain (113).</title>
        <authorList>
            <person name="Liolios K."/>
            <person name="Sikorski J."/>
            <person name="Lu M."/>
            <person name="Nolan M."/>
            <person name="Lapidus A."/>
            <person name="Lucas S."/>
            <person name="Hammon N."/>
            <person name="Deshpande S."/>
            <person name="Cheng J.F."/>
            <person name="Tapia R."/>
            <person name="Han C."/>
            <person name="Goodwin L."/>
            <person name="Pitluck S."/>
            <person name="Huntemann M."/>
            <person name="Ivanova N."/>
            <person name="Pagani I."/>
            <person name="Mavromatis K."/>
            <person name="Ovchinikova G."/>
            <person name="Pati A."/>
            <person name="Chen A."/>
            <person name="Palaniappan K."/>
            <person name="Land M."/>
            <person name="Hauser L."/>
            <person name="Brambilla E.M."/>
            <person name="Kotsyurbenko O."/>
            <person name="Rohde M."/>
            <person name="Tindall B.J."/>
            <person name="Abt B."/>
            <person name="Goker M."/>
            <person name="Detter J.C."/>
            <person name="Woyke T."/>
            <person name="Bristow J."/>
            <person name="Eisen J.A."/>
            <person name="Markowitz V."/>
            <person name="Hugenholtz P."/>
            <person name="Klenk H.P."/>
            <person name="Kyrpides N.C."/>
        </authorList>
    </citation>
    <scope>NUCLEOTIDE SEQUENCE [LARGE SCALE GENOMIC DNA]</scope>
    <source>
        <strain evidence="10">ATCC 51119 / DSM 12145 / JCM 21818 / LMG 10337 / NBRC 100064 / NCIMB 13643</strain>
    </source>
</reference>
<proteinExistence type="inferred from homology"/>
<evidence type="ECO:0000256" key="7">
    <source>
        <dbReference type="ARBA" id="ARBA00023136"/>
    </source>
</evidence>
<accession>F0S881</accession>
<evidence type="ECO:0000313" key="10">
    <source>
        <dbReference type="Proteomes" id="UP000000310"/>
    </source>
</evidence>
<dbReference type="InterPro" id="IPR011701">
    <property type="entry name" value="MFS"/>
</dbReference>
<organism evidence="9 10">
    <name type="scientific">Pseudopedobacter saltans (strain ATCC 51119 / DSM 12145 / JCM 21818 / CCUG 39354 / LMG 10337 / NBRC 100064 / NCIMB 13643)</name>
    <name type="common">Pedobacter saltans</name>
    <dbReference type="NCBI Taxonomy" id="762903"/>
    <lineage>
        <taxon>Bacteria</taxon>
        <taxon>Pseudomonadati</taxon>
        <taxon>Bacteroidota</taxon>
        <taxon>Sphingobacteriia</taxon>
        <taxon>Sphingobacteriales</taxon>
        <taxon>Sphingobacteriaceae</taxon>
        <taxon>Pseudopedobacter</taxon>
    </lineage>
</organism>
<feature type="transmembrane region" description="Helical" evidence="8">
    <location>
        <begin position="249"/>
        <end position="275"/>
    </location>
</feature>
<dbReference type="PANTHER" id="PTHR43702">
    <property type="entry name" value="L-FUCOSE-PROTON SYMPORTER"/>
    <property type="match status" value="1"/>
</dbReference>
<dbReference type="HOGENOM" id="CLU_028452_2_2_10"/>
<feature type="transmembrane region" description="Helical" evidence="8">
    <location>
        <begin position="18"/>
        <end position="42"/>
    </location>
</feature>
<evidence type="ECO:0000256" key="2">
    <source>
        <dbReference type="ARBA" id="ARBA00004429"/>
    </source>
</evidence>
<sequence>MQAVEANYLSKRDTTISILIIGLLFFIFGFVSWVNAILIPYFKIACELTNFQSYLVAFAFYISYFVVSVPSSYLLKSVGFKKGMMIGFWIMAIGAFIFVPAAYTRTYEVFLLGLFSLGAGLAILQTAANPYITVLGPKERAAQRISIMGICNKGAGILAPILFAAVILKSTDGELFKQIPLMSNAEREIVLNELIRRVILPYSVVGTVLLGLGIFVLYSPLPEINTEAEDATLAESNSTKTSIFQFPHLILGALAIFLHVGTQVVAIDTIIGYASSMGIELMEAKTFPSYTLGATIIGYIIGIVTIPRFISQKNALRLCTVLGTLFTLLIIFSNGEVTILGHTTDVSIWFVVLLGLANSLVWAGIWPLALDGLGRFTKLGASIMIMGLCGNAIIPLFYGHFADIHSTRQAYWVLLPCYLFLVFYAMRGYKLKRWTIN</sequence>
<feature type="transmembrane region" description="Helical" evidence="8">
    <location>
        <begin position="109"/>
        <end position="133"/>
    </location>
</feature>
<dbReference type="GO" id="GO:1904659">
    <property type="term" value="P:D-glucose transmembrane transport"/>
    <property type="evidence" value="ECO:0007669"/>
    <property type="project" value="InterPro"/>
</dbReference>
<dbReference type="EMBL" id="CP002545">
    <property type="protein sequence ID" value="ADY52343.1"/>
    <property type="molecule type" value="Genomic_DNA"/>
</dbReference>
<evidence type="ECO:0000256" key="1">
    <source>
        <dbReference type="ARBA" id="ARBA00003321"/>
    </source>
</evidence>
<evidence type="ECO:0000256" key="5">
    <source>
        <dbReference type="ARBA" id="ARBA00022692"/>
    </source>
</evidence>
<feature type="transmembrane region" description="Helical" evidence="8">
    <location>
        <begin position="145"/>
        <end position="168"/>
    </location>
</feature>
<keyword evidence="7 8" id="KW-0472">Membrane</keyword>
<dbReference type="PANTHER" id="PTHR43702:SF12">
    <property type="entry name" value="N-ACETYL GLUCOSAMINE TRANSPORTER NAGP"/>
    <property type="match status" value="1"/>
</dbReference>
<dbReference type="RefSeq" id="WP_013632834.1">
    <property type="nucleotide sequence ID" value="NC_015177.1"/>
</dbReference>
<dbReference type="InterPro" id="IPR005964">
    <property type="entry name" value="Glc/Gal_transptr_bac"/>
</dbReference>
<comment type="subcellular location">
    <subcellularLocation>
        <location evidence="2">Cell inner membrane</location>
        <topology evidence="2">Multi-pass membrane protein</topology>
    </subcellularLocation>
</comment>
<protein>
    <submittedName>
        <fullName evidence="9">Glucose/galactose transporter</fullName>
    </submittedName>
</protein>
<dbReference type="GO" id="GO:0055056">
    <property type="term" value="F:D-glucose transmembrane transporter activity"/>
    <property type="evidence" value="ECO:0007669"/>
    <property type="project" value="InterPro"/>
</dbReference>
<dbReference type="GO" id="GO:0005886">
    <property type="term" value="C:plasma membrane"/>
    <property type="evidence" value="ECO:0007669"/>
    <property type="project" value="UniProtKB-SubCell"/>
</dbReference>
<comment type="function">
    <text evidence="1">Intake of glucose and galactose.</text>
</comment>
<dbReference type="SUPFAM" id="SSF103473">
    <property type="entry name" value="MFS general substrate transporter"/>
    <property type="match status" value="1"/>
</dbReference>
<dbReference type="AlphaFoldDB" id="F0S881"/>
<feature type="transmembrane region" description="Helical" evidence="8">
    <location>
        <begin position="86"/>
        <end position="103"/>
    </location>
</feature>
<evidence type="ECO:0000256" key="8">
    <source>
        <dbReference type="SAM" id="Phobius"/>
    </source>
</evidence>
<reference evidence="10" key="2">
    <citation type="submission" date="2011-02" db="EMBL/GenBank/DDBJ databases">
        <title>The complete genome of Pedobacter saltans DSM 12145.</title>
        <authorList>
            <consortium name="US DOE Joint Genome Institute (JGI-PGF)"/>
            <person name="Lucas S."/>
            <person name="Copeland A."/>
            <person name="Lapidus A."/>
            <person name="Bruce D."/>
            <person name="Goodwin L."/>
            <person name="Pitluck S."/>
            <person name="Kyrpides N."/>
            <person name="Mavromatis K."/>
            <person name="Pagani I."/>
            <person name="Ivanova N."/>
            <person name="Ovchinnikova G."/>
            <person name="Lu M."/>
            <person name="Detter J.C."/>
            <person name="Han C."/>
            <person name="Land M."/>
            <person name="Hauser L."/>
            <person name="Markowitz V."/>
            <person name="Cheng J.-F."/>
            <person name="Hugenholtz P."/>
            <person name="Woyke T."/>
            <person name="Wu D."/>
            <person name="Tindall B."/>
            <person name="Pomrenke H.G."/>
            <person name="Brambilla E."/>
            <person name="Klenk H.-P."/>
            <person name="Eisen J.A."/>
        </authorList>
    </citation>
    <scope>NUCLEOTIDE SEQUENCE [LARGE SCALE GENOMIC DNA]</scope>
    <source>
        <strain evidence="10">ATCC 51119 / DSM 12145 / JCM 21818 / LMG 10337 / NBRC 100064 / NCIMB 13643</strain>
    </source>
</reference>
<feature type="transmembrane region" description="Helical" evidence="8">
    <location>
        <begin position="410"/>
        <end position="426"/>
    </location>
</feature>
<dbReference type="NCBIfam" id="TIGR01272">
    <property type="entry name" value="gluP"/>
    <property type="match status" value="1"/>
</dbReference>
<feature type="transmembrane region" description="Helical" evidence="8">
    <location>
        <begin position="54"/>
        <end position="74"/>
    </location>
</feature>
<dbReference type="InterPro" id="IPR050375">
    <property type="entry name" value="MFS_TsgA-like"/>
</dbReference>
<keyword evidence="5 8" id="KW-0812">Transmembrane</keyword>
<dbReference type="Pfam" id="PF07690">
    <property type="entry name" value="MFS_1"/>
    <property type="match status" value="1"/>
</dbReference>
<dbReference type="eggNOG" id="COG0738">
    <property type="taxonomic scope" value="Bacteria"/>
</dbReference>
<dbReference type="Proteomes" id="UP000000310">
    <property type="component" value="Chromosome"/>
</dbReference>
<gene>
    <name evidence="9" type="ordered locus">Pedsa_1787</name>
</gene>
<feature type="transmembrane region" description="Helical" evidence="8">
    <location>
        <begin position="346"/>
        <end position="367"/>
    </location>
</feature>
<evidence type="ECO:0000256" key="4">
    <source>
        <dbReference type="ARBA" id="ARBA00022475"/>
    </source>
</evidence>
<dbReference type="OrthoDB" id="9786665at2"/>
<feature type="transmembrane region" description="Helical" evidence="8">
    <location>
        <begin position="287"/>
        <end position="306"/>
    </location>
</feature>
<dbReference type="GO" id="GO:0005354">
    <property type="term" value="F:galactose transmembrane transporter activity"/>
    <property type="evidence" value="ECO:0007669"/>
    <property type="project" value="InterPro"/>
</dbReference>
<feature type="transmembrane region" description="Helical" evidence="8">
    <location>
        <begin position="318"/>
        <end position="340"/>
    </location>
</feature>
<dbReference type="CDD" id="cd17394">
    <property type="entry name" value="MFS_FucP_like"/>
    <property type="match status" value="1"/>
</dbReference>